<dbReference type="AlphaFoldDB" id="A0A8T3BEG7"/>
<sequence>MEKAKVKHSTVEKRMRTFYRDIFASLSEAMRSNREEQIKSGQNLGEEVAKKAEEDENECVVQHHEESCRTVSPVRVRTISPLLVFLLSTHLRQTLMRVLLSLPRSLIKFRRCLASLFLGRM</sequence>
<keyword evidence="2" id="KW-1185">Reference proteome</keyword>
<gene>
    <name evidence="1" type="ORF">KFK09_013977</name>
</gene>
<dbReference type="EMBL" id="JAGYWB010000010">
    <property type="protein sequence ID" value="KAI0507849.1"/>
    <property type="molecule type" value="Genomic_DNA"/>
</dbReference>
<comment type="caution">
    <text evidence="1">The sequence shown here is derived from an EMBL/GenBank/DDBJ whole genome shotgun (WGS) entry which is preliminary data.</text>
</comment>
<organism evidence="1 2">
    <name type="scientific">Dendrobium nobile</name>
    <name type="common">Orchid</name>
    <dbReference type="NCBI Taxonomy" id="94219"/>
    <lineage>
        <taxon>Eukaryota</taxon>
        <taxon>Viridiplantae</taxon>
        <taxon>Streptophyta</taxon>
        <taxon>Embryophyta</taxon>
        <taxon>Tracheophyta</taxon>
        <taxon>Spermatophyta</taxon>
        <taxon>Magnoliopsida</taxon>
        <taxon>Liliopsida</taxon>
        <taxon>Asparagales</taxon>
        <taxon>Orchidaceae</taxon>
        <taxon>Epidendroideae</taxon>
        <taxon>Malaxideae</taxon>
        <taxon>Dendrobiinae</taxon>
        <taxon>Dendrobium</taxon>
    </lineage>
</organism>
<protein>
    <submittedName>
        <fullName evidence="1">Uncharacterized protein</fullName>
    </submittedName>
</protein>
<evidence type="ECO:0000313" key="2">
    <source>
        <dbReference type="Proteomes" id="UP000829196"/>
    </source>
</evidence>
<evidence type="ECO:0000313" key="1">
    <source>
        <dbReference type="EMBL" id="KAI0507849.1"/>
    </source>
</evidence>
<name>A0A8T3BEG7_DENNO</name>
<proteinExistence type="predicted"/>
<reference evidence="1" key="1">
    <citation type="journal article" date="2022" name="Front. Genet.">
        <title>Chromosome-Scale Assembly of the Dendrobium nobile Genome Provides Insights Into the Molecular Mechanism of the Biosynthesis of the Medicinal Active Ingredient of Dendrobium.</title>
        <authorList>
            <person name="Xu Q."/>
            <person name="Niu S.-C."/>
            <person name="Li K.-L."/>
            <person name="Zheng P.-J."/>
            <person name="Zhang X.-J."/>
            <person name="Jia Y."/>
            <person name="Liu Y."/>
            <person name="Niu Y.-X."/>
            <person name="Yu L.-H."/>
            <person name="Chen D.-F."/>
            <person name="Zhang G.-Q."/>
        </authorList>
    </citation>
    <scope>NUCLEOTIDE SEQUENCE</scope>
    <source>
        <tissue evidence="1">Leaf</tissue>
    </source>
</reference>
<accession>A0A8T3BEG7</accession>
<dbReference type="Proteomes" id="UP000829196">
    <property type="component" value="Unassembled WGS sequence"/>
</dbReference>